<accession>A0A1Y1WUL3</accession>
<dbReference type="OrthoDB" id="10590527at2759"/>
<proteinExistence type="predicted"/>
<dbReference type="Proteomes" id="UP000193944">
    <property type="component" value="Unassembled WGS sequence"/>
</dbReference>
<feature type="compositionally biased region" description="Polar residues" evidence="2">
    <location>
        <begin position="122"/>
        <end position="134"/>
    </location>
</feature>
<evidence type="ECO:0000313" key="4">
    <source>
        <dbReference type="EMBL" id="ORX77249.1"/>
    </source>
</evidence>
<feature type="chain" id="PRO_5011001479" evidence="3">
    <location>
        <begin position="22"/>
        <end position="141"/>
    </location>
</feature>
<evidence type="ECO:0000256" key="3">
    <source>
        <dbReference type="SAM" id="SignalP"/>
    </source>
</evidence>
<reference evidence="4 5" key="2">
    <citation type="submission" date="2016-08" db="EMBL/GenBank/DDBJ databases">
        <title>Pervasive Adenine N6-methylation of Active Genes in Fungi.</title>
        <authorList>
            <consortium name="DOE Joint Genome Institute"/>
            <person name="Mondo S.J."/>
            <person name="Dannebaum R.O."/>
            <person name="Kuo R.C."/>
            <person name="Labutti K."/>
            <person name="Haridas S."/>
            <person name="Kuo A."/>
            <person name="Salamov A."/>
            <person name="Ahrendt S.R."/>
            <person name="Lipzen A."/>
            <person name="Sullivan W."/>
            <person name="Andreopoulos W.B."/>
            <person name="Clum A."/>
            <person name="Lindquist E."/>
            <person name="Daum C."/>
            <person name="Ramamoorthy G.K."/>
            <person name="Gryganskyi A."/>
            <person name="Culley D."/>
            <person name="Magnuson J.K."/>
            <person name="James T.Y."/>
            <person name="O'Malley M.A."/>
            <person name="Stajich J.E."/>
            <person name="Spatafora J.W."/>
            <person name="Visel A."/>
            <person name="Grigoriev I.V."/>
        </authorList>
    </citation>
    <scope>NUCLEOTIDE SEQUENCE [LARGE SCALE GENOMIC DNA]</scope>
    <source>
        <strain evidence="4 5">S4</strain>
    </source>
</reference>
<gene>
    <name evidence="4" type="ORF">BCR32DRAFT_328996</name>
</gene>
<keyword evidence="3" id="KW-0732">Signal</keyword>
<name>A0A1Y1WUL3_9FUNG</name>
<organism evidence="4 5">
    <name type="scientific">Anaeromyces robustus</name>
    <dbReference type="NCBI Taxonomy" id="1754192"/>
    <lineage>
        <taxon>Eukaryota</taxon>
        <taxon>Fungi</taxon>
        <taxon>Fungi incertae sedis</taxon>
        <taxon>Chytridiomycota</taxon>
        <taxon>Chytridiomycota incertae sedis</taxon>
        <taxon>Neocallimastigomycetes</taxon>
        <taxon>Neocallimastigales</taxon>
        <taxon>Neocallimastigaceae</taxon>
        <taxon>Anaeromyces</taxon>
    </lineage>
</organism>
<feature type="signal peptide" evidence="3">
    <location>
        <begin position="1"/>
        <end position="21"/>
    </location>
</feature>
<feature type="coiled-coil region" evidence="1">
    <location>
        <begin position="54"/>
        <end position="116"/>
    </location>
</feature>
<dbReference type="EMBL" id="MCFG01000257">
    <property type="protein sequence ID" value="ORX77249.1"/>
    <property type="molecule type" value="Genomic_DNA"/>
</dbReference>
<feature type="region of interest" description="Disordered" evidence="2">
    <location>
        <begin position="121"/>
        <end position="141"/>
    </location>
</feature>
<evidence type="ECO:0000256" key="2">
    <source>
        <dbReference type="SAM" id="MobiDB-lite"/>
    </source>
</evidence>
<protein>
    <submittedName>
        <fullName evidence="4">Uncharacterized protein</fullName>
    </submittedName>
</protein>
<comment type="caution">
    <text evidence="4">The sequence shown here is derived from an EMBL/GenBank/DDBJ whole genome shotgun (WGS) entry which is preliminary data.</text>
</comment>
<keyword evidence="1" id="KW-0175">Coiled coil</keyword>
<reference evidence="4 5" key="1">
    <citation type="submission" date="2016-08" db="EMBL/GenBank/DDBJ databases">
        <title>A Parts List for Fungal Cellulosomes Revealed by Comparative Genomics.</title>
        <authorList>
            <consortium name="DOE Joint Genome Institute"/>
            <person name="Haitjema C.H."/>
            <person name="Gilmore S.P."/>
            <person name="Henske J.K."/>
            <person name="Solomon K.V."/>
            <person name="De Groot R."/>
            <person name="Kuo A."/>
            <person name="Mondo S.J."/>
            <person name="Salamov A.A."/>
            <person name="Labutti K."/>
            <person name="Zhao Z."/>
            <person name="Chiniquy J."/>
            <person name="Barry K."/>
            <person name="Brewer H.M."/>
            <person name="Purvine S.O."/>
            <person name="Wright A.T."/>
            <person name="Boxma B."/>
            <person name="Van Alen T."/>
            <person name="Hackstein J.H."/>
            <person name="Baker S.E."/>
            <person name="Grigoriev I.V."/>
            <person name="O'Malley M.A."/>
        </authorList>
    </citation>
    <scope>NUCLEOTIDE SEQUENCE [LARGE SCALE GENOMIC DNA]</scope>
    <source>
        <strain evidence="4 5">S4</strain>
    </source>
</reference>
<dbReference type="AlphaFoldDB" id="A0A1Y1WUL3"/>
<evidence type="ECO:0000313" key="5">
    <source>
        <dbReference type="Proteomes" id="UP000193944"/>
    </source>
</evidence>
<sequence>MQFKNLKFAIVFISFISITLSSPIETVEWQYEGNNIDVTRQSANPKGKGFKNFDNLLNEEFKTVELNLNEIENNNNNIDITRQSANPKGKGFKNFDNLLNEEFKTVELNLNEIENNNDIDITRQSANPKGNTFEGNPFENF</sequence>
<keyword evidence="5" id="KW-1185">Reference proteome</keyword>
<evidence type="ECO:0000256" key="1">
    <source>
        <dbReference type="SAM" id="Coils"/>
    </source>
</evidence>